<name>A0ABU0PH75_9MICC</name>
<dbReference type="RefSeq" id="WP_306633609.1">
    <property type="nucleotide sequence ID" value="NZ_JAUSXB010000001.1"/>
</dbReference>
<organism evidence="3 4">
    <name type="scientific">Pseudarthrobacter siccitolerans</name>
    <dbReference type="NCBI Taxonomy" id="861266"/>
    <lineage>
        <taxon>Bacteria</taxon>
        <taxon>Bacillati</taxon>
        <taxon>Actinomycetota</taxon>
        <taxon>Actinomycetes</taxon>
        <taxon>Micrococcales</taxon>
        <taxon>Micrococcaceae</taxon>
        <taxon>Pseudarthrobacter</taxon>
    </lineage>
</organism>
<evidence type="ECO:0000259" key="2">
    <source>
        <dbReference type="PROSITE" id="PS51737"/>
    </source>
</evidence>
<dbReference type="Pfam" id="PF07508">
    <property type="entry name" value="Recombinase"/>
    <property type="match status" value="1"/>
</dbReference>
<protein>
    <submittedName>
        <fullName evidence="3">Site-specific DNA recombinase</fullName>
    </submittedName>
</protein>
<dbReference type="Gene3D" id="3.90.1750.20">
    <property type="entry name" value="Putative Large Serine Recombinase, Chain B, Domain 2"/>
    <property type="match status" value="1"/>
</dbReference>
<dbReference type="PANTHER" id="PTHR30461">
    <property type="entry name" value="DNA-INVERTASE FROM LAMBDOID PROPHAGE"/>
    <property type="match status" value="1"/>
</dbReference>
<dbReference type="EMBL" id="JAUSXB010000001">
    <property type="protein sequence ID" value="MDQ0672917.1"/>
    <property type="molecule type" value="Genomic_DNA"/>
</dbReference>
<feature type="domain" description="Resolvase/invertase-type recombinase catalytic" evidence="1">
    <location>
        <begin position="2"/>
        <end position="151"/>
    </location>
</feature>
<accession>A0ABU0PH75</accession>
<evidence type="ECO:0000313" key="4">
    <source>
        <dbReference type="Proteomes" id="UP001236806"/>
    </source>
</evidence>
<dbReference type="SUPFAM" id="SSF53041">
    <property type="entry name" value="Resolvase-like"/>
    <property type="match status" value="1"/>
</dbReference>
<dbReference type="PANTHER" id="PTHR30461:SF23">
    <property type="entry name" value="DNA RECOMBINASE-RELATED"/>
    <property type="match status" value="1"/>
</dbReference>
<feature type="domain" description="Recombinase" evidence="2">
    <location>
        <begin position="160"/>
        <end position="270"/>
    </location>
</feature>
<proteinExistence type="predicted"/>
<dbReference type="InterPro" id="IPR011109">
    <property type="entry name" value="DNA_bind_recombinase_dom"/>
</dbReference>
<keyword evidence="4" id="KW-1185">Reference proteome</keyword>
<dbReference type="Pfam" id="PF00239">
    <property type="entry name" value="Resolvase"/>
    <property type="match status" value="1"/>
</dbReference>
<evidence type="ECO:0000259" key="1">
    <source>
        <dbReference type="PROSITE" id="PS51736"/>
    </source>
</evidence>
<dbReference type="PROSITE" id="PS51736">
    <property type="entry name" value="RECOMBINASES_3"/>
    <property type="match status" value="1"/>
</dbReference>
<comment type="caution">
    <text evidence="3">The sequence shown here is derived from an EMBL/GenBank/DDBJ whole genome shotgun (WGS) entry which is preliminary data.</text>
</comment>
<dbReference type="InterPro" id="IPR036162">
    <property type="entry name" value="Resolvase-like_N_sf"/>
</dbReference>
<dbReference type="Gene3D" id="3.40.50.1390">
    <property type="entry name" value="Resolvase, N-terminal catalytic domain"/>
    <property type="match status" value="1"/>
</dbReference>
<sequence>MKVGVYLRISLDDERTGLGMERQRHDSEKLCSRLGWEVAKVYADENLSAYKRSVDRPAWEELLADLEAGAIQGVACYDVDRIARQPRQLERLIDLYESKRRLVFATVAGEIDLSTADGRFLARLLVNVANKSSADTARRVARAQLQRAQQGKVAGGGHRPYGYERDNVTVVPAEAAVIQEAAERILAGDTLISVCKSFDGQYPTPGKSVRWNRTVLRSILLNPRIAGLRSYKGSVLLAEDGSPVKAIWEPIVTVETWEQLTSLLTHKSRQANGGRVDRKYLLSGFLRCTCNAKMTGAFAKGAAEYRCPNDRGCGRTRRKAEALDAHIEETVLRRLERVELEPVGNVSSESVLDREIIEAEQSLSALIDEWTGGRISDAVFFTAQSRKEAVVNNLRSQRATEKRRRTMQAPVGAGVRDEWKTMNLSRRRAVLQEVLWQIDVLPKPVTAPKRFEGKYYEIQWRTD</sequence>
<dbReference type="CDD" id="cd00338">
    <property type="entry name" value="Ser_Recombinase"/>
    <property type="match status" value="1"/>
</dbReference>
<gene>
    <name evidence="3" type="ORF">QFZ36_000478</name>
</gene>
<evidence type="ECO:0000313" key="3">
    <source>
        <dbReference type="EMBL" id="MDQ0672917.1"/>
    </source>
</evidence>
<dbReference type="Proteomes" id="UP001236806">
    <property type="component" value="Unassembled WGS sequence"/>
</dbReference>
<dbReference type="SMART" id="SM00857">
    <property type="entry name" value="Resolvase"/>
    <property type="match status" value="1"/>
</dbReference>
<dbReference type="InterPro" id="IPR006119">
    <property type="entry name" value="Resolv_N"/>
</dbReference>
<dbReference type="InterPro" id="IPR050639">
    <property type="entry name" value="SSR_resolvase"/>
</dbReference>
<dbReference type="PROSITE" id="PS51737">
    <property type="entry name" value="RECOMBINASE_DNA_BIND"/>
    <property type="match status" value="1"/>
</dbReference>
<reference evidence="3 4" key="1">
    <citation type="submission" date="2023-07" db="EMBL/GenBank/DDBJ databases">
        <title>Comparative genomics of wheat-associated soil bacteria to identify genetic determinants of phenazine resistance.</title>
        <authorList>
            <person name="Mouncey N."/>
        </authorList>
    </citation>
    <scope>NUCLEOTIDE SEQUENCE [LARGE SCALE GENOMIC DNA]</scope>
    <source>
        <strain evidence="3 4">W1I3</strain>
    </source>
</reference>
<dbReference type="InterPro" id="IPR038109">
    <property type="entry name" value="DNA_bind_recomb_sf"/>
</dbReference>